<dbReference type="KEGG" id="sals:SLNWT_5255"/>
<evidence type="ECO:0000256" key="1">
    <source>
        <dbReference type="SAM" id="MobiDB-lite"/>
    </source>
</evidence>
<keyword evidence="3" id="KW-1185">Reference proteome</keyword>
<evidence type="ECO:0000313" key="3">
    <source>
        <dbReference type="Proteomes" id="UP000031523"/>
    </source>
</evidence>
<dbReference type="Proteomes" id="UP000031523">
    <property type="component" value="Chromosome"/>
</dbReference>
<name>A0A0B5F3Y8_STRA4</name>
<organism evidence="2 3">
    <name type="scientific">Streptomyces albus (strain ATCC 21838 / DSM 41398 / FERM P-419 / JCM 4703 / NBRC 107858)</name>
    <dbReference type="NCBI Taxonomy" id="1081613"/>
    <lineage>
        <taxon>Bacteria</taxon>
        <taxon>Bacillati</taxon>
        <taxon>Actinomycetota</taxon>
        <taxon>Actinomycetes</taxon>
        <taxon>Kitasatosporales</taxon>
        <taxon>Streptomycetaceae</taxon>
        <taxon>Streptomyces</taxon>
    </lineage>
</organism>
<feature type="region of interest" description="Disordered" evidence="1">
    <location>
        <begin position="1"/>
        <end position="40"/>
    </location>
</feature>
<sequence>MHGCALSPVPPGGDGGAHRGPPRLRPRPKASDVPDAASIT</sequence>
<accession>A0A0B5F3Y8</accession>
<proteinExistence type="predicted"/>
<dbReference type="AlphaFoldDB" id="A0A0B5F3Y8"/>
<dbReference type="EMBL" id="CP010519">
    <property type="protein sequence ID" value="AJE85631.1"/>
    <property type="molecule type" value="Genomic_DNA"/>
</dbReference>
<protein>
    <submittedName>
        <fullName evidence="2">Uncharacterized protein</fullName>
    </submittedName>
</protein>
<gene>
    <name evidence="2" type="ORF">SLNWT_5255</name>
</gene>
<evidence type="ECO:0000313" key="2">
    <source>
        <dbReference type="EMBL" id="AJE85631.1"/>
    </source>
</evidence>
<reference evidence="2 3" key="1">
    <citation type="submission" date="2015-01" db="EMBL/GenBank/DDBJ databases">
        <title>Enhanced salinomycin production by adjusting the supply of polyketide extender units in Streptomyce albus DSM 41398.</title>
        <authorList>
            <person name="Lu C."/>
        </authorList>
    </citation>
    <scope>NUCLEOTIDE SEQUENCE [LARGE SCALE GENOMIC DNA]</scope>
    <source>
        <strain evidence="3">ATCC 21838 / DSM 41398 / FERM P-419 / JCM 4703 / NBRC 107858</strain>
    </source>
</reference>